<accession>A0A8H7RYL1</accession>
<dbReference type="InterPro" id="IPR020472">
    <property type="entry name" value="WD40_PAC1"/>
</dbReference>
<dbReference type="GO" id="GO:0061630">
    <property type="term" value="F:ubiquitin protein ligase activity"/>
    <property type="evidence" value="ECO:0007669"/>
    <property type="project" value="InterPro"/>
</dbReference>
<evidence type="ECO:0000256" key="1">
    <source>
        <dbReference type="ARBA" id="ARBA00022574"/>
    </source>
</evidence>
<dbReference type="InterPro" id="IPR042755">
    <property type="entry name" value="COP1"/>
</dbReference>
<dbReference type="PROSITE" id="PS50082">
    <property type="entry name" value="WD_REPEATS_2"/>
    <property type="match status" value="3"/>
</dbReference>
<comment type="caution">
    <text evidence="10">The sequence shown here is derived from an EMBL/GenBank/DDBJ whole genome shotgun (WGS) entry which is preliminary data.</text>
</comment>
<feature type="region of interest" description="Disordered" evidence="8">
    <location>
        <begin position="85"/>
        <end position="186"/>
    </location>
</feature>
<dbReference type="InterPro" id="IPR001680">
    <property type="entry name" value="WD40_rpt"/>
</dbReference>
<feature type="repeat" description="WD" evidence="7">
    <location>
        <begin position="839"/>
        <end position="879"/>
    </location>
</feature>
<feature type="compositionally biased region" description="Low complexity" evidence="8">
    <location>
        <begin position="239"/>
        <end position="257"/>
    </location>
</feature>
<dbReference type="GO" id="GO:0008270">
    <property type="term" value="F:zinc ion binding"/>
    <property type="evidence" value="ECO:0007669"/>
    <property type="project" value="UniProtKB-KW"/>
</dbReference>
<dbReference type="PROSITE" id="PS50294">
    <property type="entry name" value="WD_REPEATS_REGION"/>
    <property type="match status" value="1"/>
</dbReference>
<dbReference type="PANTHER" id="PTHR44080:SF1">
    <property type="entry name" value="E3 UBIQUITIN-PROTEIN LIGASE COP1"/>
    <property type="match status" value="1"/>
</dbReference>
<dbReference type="OrthoDB" id="273771at2759"/>
<feature type="region of interest" description="Disordered" evidence="8">
    <location>
        <begin position="202"/>
        <end position="221"/>
    </location>
</feature>
<evidence type="ECO:0000256" key="3">
    <source>
        <dbReference type="ARBA" id="ARBA00022737"/>
    </source>
</evidence>
<dbReference type="Pfam" id="PF00400">
    <property type="entry name" value="WD40"/>
    <property type="match status" value="3"/>
</dbReference>
<keyword evidence="11" id="KW-1185">Reference proteome</keyword>
<feature type="compositionally biased region" description="Low complexity" evidence="8">
    <location>
        <begin position="36"/>
        <end position="45"/>
    </location>
</feature>
<evidence type="ECO:0000313" key="10">
    <source>
        <dbReference type="EMBL" id="KAG2219030.1"/>
    </source>
</evidence>
<dbReference type="InterPro" id="IPR036322">
    <property type="entry name" value="WD40_repeat_dom_sf"/>
</dbReference>
<dbReference type="InterPro" id="IPR013083">
    <property type="entry name" value="Znf_RING/FYVE/PHD"/>
</dbReference>
<evidence type="ECO:0000256" key="7">
    <source>
        <dbReference type="PROSITE-ProRule" id="PRU00221"/>
    </source>
</evidence>
<feature type="domain" description="RING-type" evidence="9">
    <location>
        <begin position="318"/>
        <end position="356"/>
    </location>
</feature>
<dbReference type="SMART" id="SM00320">
    <property type="entry name" value="WD40"/>
    <property type="match status" value="6"/>
</dbReference>
<dbReference type="Gene3D" id="2.130.10.10">
    <property type="entry name" value="YVTN repeat-like/Quinoprotein amine dehydrogenase"/>
    <property type="match status" value="1"/>
</dbReference>
<evidence type="ECO:0000256" key="4">
    <source>
        <dbReference type="ARBA" id="ARBA00022771"/>
    </source>
</evidence>
<dbReference type="InterPro" id="IPR017907">
    <property type="entry name" value="Znf_RING_CS"/>
</dbReference>
<feature type="compositionally biased region" description="Polar residues" evidence="8">
    <location>
        <begin position="134"/>
        <end position="151"/>
    </location>
</feature>
<dbReference type="Gene3D" id="3.30.40.10">
    <property type="entry name" value="Zinc/RING finger domain, C3HC4 (zinc finger)"/>
    <property type="match status" value="1"/>
</dbReference>
<sequence>MDHTRRSSNLLAGGELYGNESMTTGRSLGDPRLSLQQQQQQQQQQHNTTISTGRLPRLQRRVSGLDLLQPAAGDMIPVTPRFNTLTRQQSEGGGMVRRRESVRRLQRRQFTTTQHNLSRSQTEIPRGNNYAMEGTQSRSPIRWSHINNNLPSLGASESLPPHSQSREASNTTLGEQQSSSSIASSGWRRFSSSIVARMWGRSESNNNSEQQQQQPEEQQQQPFDCFQDCLEGPSEGTPSQPVIVGESSSSSNVLVRSPQQIRASTAITTSPQSSIVVAEDTTEEATIPINDVSPTTGDDARPPAHQEDDDEDPESLLCPICRDVLNSVAVTVCGHTFCYPCISQYVAASPDCPICRSRLTQQQILPNYQFSDLVDLYKDEKKRGSQNLLRSVQTEPKRNNAVLLENILKDLPYKDALALLQPAVERKKQQEVDRKVAETLLLEEFLSKLKDRHKNTIHELQSQIKVIDTDLERAKDKRNVVYMEDVESGLSSNSNNNDDNNNNLFATDSLVSGIEDTRTADSNRDNSSNNDHTSAIDLKKRAGHKRKIQESLGLSENGNPDDSVNQIKRQRLYERFESLQELYLKEACATPGSELPAHYDLDKLSSLLYETTRFNSFRVLDTLFHNDSTSSSIISSIEFDRDDEFFAIAGVSREIKLFDASMIADAISMQDDTNMDSNNDIWPRGKRDVRGSGFIGQFQPSQLVHCPVKVIPAGQKISCLSWNMYVKSHIASSDYEGTIRVWDVNEGQPIRIFDEHERRTWSVDMCAANPTYLASGGDDSTVKIWSTSMSHSVMTLRFNGNVCCAKFAPNVANYLAVGTADHNVTCYDLRYTATPVQTFNGHKKAVSYVRWIDDNQIISASTDNTLRRWNSLNGESQLIYSGHTNEKNFVGLSVNKDWISCGSEDNTVYAYHKDCNTPIVKYRFPPAPMPFHDPQYTQENDQLSSGFVSSTCWKSNTNTLLAANSKGIIKVLQMIP</sequence>
<feature type="region of interest" description="Disordered" evidence="8">
    <location>
        <begin position="1"/>
        <end position="56"/>
    </location>
</feature>
<feature type="region of interest" description="Disordered" evidence="8">
    <location>
        <begin position="226"/>
        <end position="313"/>
    </location>
</feature>
<feature type="compositionally biased region" description="Polar residues" evidence="8">
    <location>
        <begin position="552"/>
        <end position="565"/>
    </location>
</feature>
<keyword evidence="5" id="KW-0862">Zinc</keyword>
<reference evidence="10 11" key="1">
    <citation type="submission" date="2020-12" db="EMBL/GenBank/DDBJ databases">
        <title>Metabolic potential, ecology and presence of endohyphal bacteria is reflected in genomic diversity of Mucoromycotina.</title>
        <authorList>
            <person name="Muszewska A."/>
            <person name="Okrasinska A."/>
            <person name="Steczkiewicz K."/>
            <person name="Drgas O."/>
            <person name="Orlowska M."/>
            <person name="Perlinska-Lenart U."/>
            <person name="Aleksandrzak-Piekarczyk T."/>
            <person name="Szatraj K."/>
            <person name="Zielenkiewicz U."/>
            <person name="Pilsyk S."/>
            <person name="Malc E."/>
            <person name="Mieczkowski P."/>
            <person name="Kruszewska J.S."/>
            <person name="Biernat P."/>
            <person name="Pawlowska J."/>
        </authorList>
    </citation>
    <scope>NUCLEOTIDE SEQUENCE [LARGE SCALE GENOMIC DNA]</scope>
    <source>
        <strain evidence="10 11">CBS 142.35</strain>
    </source>
</reference>
<protein>
    <recommendedName>
        <fullName evidence="9">RING-type domain-containing protein</fullName>
    </recommendedName>
</protein>
<keyword evidence="2" id="KW-0479">Metal-binding</keyword>
<dbReference type="SUPFAM" id="SSF57850">
    <property type="entry name" value="RING/U-box"/>
    <property type="match status" value="1"/>
</dbReference>
<feature type="repeat" description="WD" evidence="7">
    <location>
        <begin position="730"/>
        <end position="752"/>
    </location>
</feature>
<dbReference type="Pfam" id="PF13923">
    <property type="entry name" value="zf-C3HC4_2"/>
    <property type="match status" value="1"/>
</dbReference>
<dbReference type="EMBL" id="JAEPRB010000198">
    <property type="protein sequence ID" value="KAG2219030.1"/>
    <property type="molecule type" value="Genomic_DNA"/>
</dbReference>
<feature type="region of interest" description="Disordered" evidence="8">
    <location>
        <begin position="518"/>
        <end position="565"/>
    </location>
</feature>
<dbReference type="PANTHER" id="PTHR44080">
    <property type="entry name" value="E3 UBIQUITIN-PROTEIN LIGASE COP1"/>
    <property type="match status" value="1"/>
</dbReference>
<feature type="compositionally biased region" description="Polar residues" evidence="8">
    <location>
        <begin position="161"/>
        <end position="177"/>
    </location>
</feature>
<dbReference type="SMART" id="SM00184">
    <property type="entry name" value="RING"/>
    <property type="match status" value="1"/>
</dbReference>
<dbReference type="PROSITE" id="PS00518">
    <property type="entry name" value="ZF_RING_1"/>
    <property type="match status" value="1"/>
</dbReference>
<keyword evidence="3" id="KW-0677">Repeat</keyword>
<evidence type="ECO:0000256" key="6">
    <source>
        <dbReference type="PROSITE-ProRule" id="PRU00175"/>
    </source>
</evidence>
<evidence type="ECO:0000256" key="2">
    <source>
        <dbReference type="ARBA" id="ARBA00022723"/>
    </source>
</evidence>
<feature type="compositionally biased region" description="Polar residues" evidence="8">
    <location>
        <begin position="258"/>
        <end position="275"/>
    </location>
</feature>
<dbReference type="GO" id="GO:0043161">
    <property type="term" value="P:proteasome-mediated ubiquitin-dependent protein catabolic process"/>
    <property type="evidence" value="ECO:0007669"/>
    <property type="project" value="TreeGrafter"/>
</dbReference>
<dbReference type="SUPFAM" id="SSF50978">
    <property type="entry name" value="WD40 repeat-like"/>
    <property type="match status" value="1"/>
</dbReference>
<organism evidence="10 11">
    <name type="scientific">Circinella minor</name>
    <dbReference type="NCBI Taxonomy" id="1195481"/>
    <lineage>
        <taxon>Eukaryota</taxon>
        <taxon>Fungi</taxon>
        <taxon>Fungi incertae sedis</taxon>
        <taxon>Mucoromycota</taxon>
        <taxon>Mucoromycotina</taxon>
        <taxon>Mucoromycetes</taxon>
        <taxon>Mucorales</taxon>
        <taxon>Lichtheimiaceae</taxon>
        <taxon>Circinella</taxon>
    </lineage>
</organism>
<dbReference type="AlphaFoldDB" id="A0A8H7RYL1"/>
<name>A0A8H7RYL1_9FUNG</name>
<evidence type="ECO:0000256" key="5">
    <source>
        <dbReference type="ARBA" id="ARBA00022833"/>
    </source>
</evidence>
<feature type="repeat" description="WD" evidence="7">
    <location>
        <begin position="753"/>
        <end position="795"/>
    </location>
</feature>
<dbReference type="InterPro" id="IPR015943">
    <property type="entry name" value="WD40/YVTN_repeat-like_dom_sf"/>
</dbReference>
<dbReference type="PROSITE" id="PS50089">
    <property type="entry name" value="ZF_RING_2"/>
    <property type="match status" value="1"/>
</dbReference>
<evidence type="ECO:0000256" key="8">
    <source>
        <dbReference type="SAM" id="MobiDB-lite"/>
    </source>
</evidence>
<evidence type="ECO:0000313" key="11">
    <source>
        <dbReference type="Proteomes" id="UP000646827"/>
    </source>
</evidence>
<proteinExistence type="predicted"/>
<evidence type="ECO:0000259" key="9">
    <source>
        <dbReference type="PROSITE" id="PS50089"/>
    </source>
</evidence>
<dbReference type="Proteomes" id="UP000646827">
    <property type="component" value="Unassembled WGS sequence"/>
</dbReference>
<gene>
    <name evidence="10" type="ORF">INT45_003921</name>
</gene>
<keyword evidence="1 7" id="KW-0853">WD repeat</keyword>
<dbReference type="InterPro" id="IPR001841">
    <property type="entry name" value="Znf_RING"/>
</dbReference>
<dbReference type="PRINTS" id="PR00320">
    <property type="entry name" value="GPROTEINBRPT"/>
</dbReference>
<keyword evidence="4 6" id="KW-0863">Zinc-finger</keyword>